<feature type="transmembrane region" description="Helical" evidence="6">
    <location>
        <begin position="98"/>
        <end position="117"/>
    </location>
</feature>
<dbReference type="InterPro" id="IPR000620">
    <property type="entry name" value="EamA_dom"/>
</dbReference>
<keyword evidence="9" id="KW-1185">Reference proteome</keyword>
<comment type="caution">
    <text evidence="8">The sequence shown here is derived from an EMBL/GenBank/DDBJ whole genome shotgun (WGS) entry which is preliminary data.</text>
</comment>
<dbReference type="PANTHER" id="PTHR42920">
    <property type="entry name" value="OS03G0707200 PROTEIN-RELATED"/>
    <property type="match status" value="1"/>
</dbReference>
<evidence type="ECO:0000313" key="9">
    <source>
        <dbReference type="Proteomes" id="UP001254759"/>
    </source>
</evidence>
<keyword evidence="5 6" id="KW-0472">Membrane</keyword>
<feature type="transmembrane region" description="Helical" evidence="6">
    <location>
        <begin position="124"/>
        <end position="144"/>
    </location>
</feature>
<proteinExistence type="predicted"/>
<dbReference type="InterPro" id="IPR037185">
    <property type="entry name" value="EmrE-like"/>
</dbReference>
<evidence type="ECO:0000256" key="3">
    <source>
        <dbReference type="ARBA" id="ARBA00022692"/>
    </source>
</evidence>
<feature type="domain" description="EamA" evidence="7">
    <location>
        <begin position="152"/>
        <end position="283"/>
    </location>
</feature>
<feature type="transmembrane region" description="Helical" evidence="6">
    <location>
        <begin position="66"/>
        <end position="86"/>
    </location>
</feature>
<evidence type="ECO:0000259" key="7">
    <source>
        <dbReference type="Pfam" id="PF00892"/>
    </source>
</evidence>
<dbReference type="Pfam" id="PF00892">
    <property type="entry name" value="EamA"/>
    <property type="match status" value="2"/>
</dbReference>
<feature type="domain" description="EamA" evidence="7">
    <location>
        <begin position="9"/>
        <end position="138"/>
    </location>
</feature>
<reference evidence="8 9" key="1">
    <citation type="submission" date="2023-07" db="EMBL/GenBank/DDBJ databases">
        <title>Sorghum-associated microbial communities from plants grown in Nebraska, USA.</title>
        <authorList>
            <person name="Schachtman D."/>
        </authorList>
    </citation>
    <scope>NUCLEOTIDE SEQUENCE [LARGE SCALE GENOMIC DNA]</scope>
    <source>
        <strain evidence="8 9">BE107</strain>
    </source>
</reference>
<feature type="transmembrane region" description="Helical" evidence="6">
    <location>
        <begin position="265"/>
        <end position="283"/>
    </location>
</feature>
<evidence type="ECO:0000256" key="6">
    <source>
        <dbReference type="SAM" id="Phobius"/>
    </source>
</evidence>
<sequence>MPSAKAATLSGLLAIVLWSSLALLTTSTDGLPPFEVLTLGFGFAAAFGFLRTALRGRDGWRQLRQPWSALGLTTAALFGYHALYFIALKRAPAVEANLLNYLWPLLIVLFAALLPGVRVRGLQIAGTLLGLVAAVVLVTRGSGIEIQPRYLPGYFAALGAAVIWAAYSVLNRRHAQVPSEAIIAACALVALFGLLAHLGFERTVMPSFPQWLVLALMGIGPVGAAFLLWDHGTKHGDIAVLGSLSYLAPLLSTLLLVLAGRAEPHWSQAAAIGLLMLGAWLSLRRPTPEQS</sequence>
<evidence type="ECO:0000313" key="8">
    <source>
        <dbReference type="EMBL" id="MDR6841068.1"/>
    </source>
</evidence>
<evidence type="ECO:0000256" key="2">
    <source>
        <dbReference type="ARBA" id="ARBA00022475"/>
    </source>
</evidence>
<protein>
    <submittedName>
        <fullName evidence="8">Drug/metabolite transporter (DMT)-like permease</fullName>
    </submittedName>
</protein>
<dbReference type="SUPFAM" id="SSF103481">
    <property type="entry name" value="Multidrug resistance efflux transporter EmrE"/>
    <property type="match status" value="2"/>
</dbReference>
<accession>A0ABU1RQM4</accession>
<keyword evidence="3 6" id="KW-0812">Transmembrane</keyword>
<dbReference type="PANTHER" id="PTHR42920:SF24">
    <property type="entry name" value="AROMATIC AMINO ACID EXPORTER YDDG"/>
    <property type="match status" value="1"/>
</dbReference>
<comment type="subcellular location">
    <subcellularLocation>
        <location evidence="1">Cell membrane</location>
        <topology evidence="1">Multi-pass membrane protein</topology>
    </subcellularLocation>
</comment>
<gene>
    <name evidence="8" type="ORF">J2W94_001332</name>
</gene>
<evidence type="ECO:0000256" key="1">
    <source>
        <dbReference type="ARBA" id="ARBA00004651"/>
    </source>
</evidence>
<feature type="transmembrane region" description="Helical" evidence="6">
    <location>
        <begin position="182"/>
        <end position="199"/>
    </location>
</feature>
<dbReference type="Proteomes" id="UP001254759">
    <property type="component" value="Unassembled WGS sequence"/>
</dbReference>
<evidence type="ECO:0000256" key="5">
    <source>
        <dbReference type="ARBA" id="ARBA00023136"/>
    </source>
</evidence>
<feature type="transmembrane region" description="Helical" evidence="6">
    <location>
        <begin position="211"/>
        <end position="229"/>
    </location>
</feature>
<keyword evidence="4 6" id="KW-1133">Transmembrane helix</keyword>
<dbReference type="RefSeq" id="WP_310091356.1">
    <property type="nucleotide sequence ID" value="NZ_JAVDTT010000001.1"/>
</dbReference>
<name>A0ABU1RQM4_9GAMM</name>
<keyword evidence="2" id="KW-1003">Cell membrane</keyword>
<feature type="transmembrane region" description="Helical" evidence="6">
    <location>
        <begin position="238"/>
        <end position="259"/>
    </location>
</feature>
<organism evidence="8 9">
    <name type="scientific">Pseudoxanthomonas sacheonensis</name>
    <dbReference type="NCBI Taxonomy" id="443615"/>
    <lineage>
        <taxon>Bacteria</taxon>
        <taxon>Pseudomonadati</taxon>
        <taxon>Pseudomonadota</taxon>
        <taxon>Gammaproteobacteria</taxon>
        <taxon>Lysobacterales</taxon>
        <taxon>Lysobacteraceae</taxon>
        <taxon>Pseudoxanthomonas</taxon>
    </lineage>
</organism>
<feature type="transmembrane region" description="Helical" evidence="6">
    <location>
        <begin position="32"/>
        <end position="54"/>
    </location>
</feature>
<feature type="transmembrane region" description="Helical" evidence="6">
    <location>
        <begin position="150"/>
        <end position="170"/>
    </location>
</feature>
<dbReference type="EMBL" id="JAVDTT010000001">
    <property type="protein sequence ID" value="MDR6841068.1"/>
    <property type="molecule type" value="Genomic_DNA"/>
</dbReference>
<evidence type="ECO:0000256" key="4">
    <source>
        <dbReference type="ARBA" id="ARBA00022989"/>
    </source>
</evidence>
<dbReference type="InterPro" id="IPR051258">
    <property type="entry name" value="Diverse_Substrate_Transporter"/>
</dbReference>